<keyword evidence="3" id="KW-1185">Reference proteome</keyword>
<evidence type="ECO:0000259" key="1">
    <source>
        <dbReference type="Pfam" id="PF13358"/>
    </source>
</evidence>
<dbReference type="EMBL" id="BNJG01000001">
    <property type="protein sequence ID" value="GHO54475.1"/>
    <property type="molecule type" value="Genomic_DNA"/>
</dbReference>
<dbReference type="InterPro" id="IPR036397">
    <property type="entry name" value="RNaseH_sf"/>
</dbReference>
<dbReference type="InterPro" id="IPR038717">
    <property type="entry name" value="Tc1-like_DDE_dom"/>
</dbReference>
<dbReference type="Proteomes" id="UP000654345">
    <property type="component" value="Unassembled WGS sequence"/>
</dbReference>
<organism evidence="2 3">
    <name type="scientific">Ktedonobacter robiniae</name>
    <dbReference type="NCBI Taxonomy" id="2778365"/>
    <lineage>
        <taxon>Bacteria</taxon>
        <taxon>Bacillati</taxon>
        <taxon>Chloroflexota</taxon>
        <taxon>Ktedonobacteria</taxon>
        <taxon>Ktedonobacterales</taxon>
        <taxon>Ktedonobacteraceae</taxon>
        <taxon>Ktedonobacter</taxon>
    </lineage>
</organism>
<sequence>MLEGPTDTIAFEIYIEQILAPSLQAGQIAVMDNLSSHAGEKVRQALSARGCQLLFLPSYSPDLSPIEEAFSKLKAFLRRVGARPPEALQEAIGQALLPITIQDAHGWFGYCGYLPVDTAG</sequence>
<comment type="caution">
    <text evidence="2">The sequence shown here is derived from an EMBL/GenBank/DDBJ whole genome shotgun (WGS) entry which is preliminary data.</text>
</comment>
<dbReference type="Gene3D" id="3.30.420.10">
    <property type="entry name" value="Ribonuclease H-like superfamily/Ribonuclease H"/>
    <property type="match status" value="1"/>
</dbReference>
<evidence type="ECO:0000313" key="3">
    <source>
        <dbReference type="Proteomes" id="UP000654345"/>
    </source>
</evidence>
<reference evidence="2 3" key="1">
    <citation type="journal article" date="2021" name="Int. J. Syst. Evol. Microbiol.">
        <title>Reticulibacter mediterranei gen. nov., sp. nov., within the new family Reticulibacteraceae fam. nov., and Ktedonospora formicarum gen. nov., sp. nov., Ktedonobacter robiniae sp. nov., Dictyobacter formicarum sp. nov. and Dictyobacter arantiisoli sp. nov., belonging to the class Ktedonobacteria.</title>
        <authorList>
            <person name="Yabe S."/>
            <person name="Zheng Y."/>
            <person name="Wang C.M."/>
            <person name="Sakai Y."/>
            <person name="Abe K."/>
            <person name="Yokota A."/>
            <person name="Donadio S."/>
            <person name="Cavaletti L."/>
            <person name="Monciardini P."/>
        </authorList>
    </citation>
    <scope>NUCLEOTIDE SEQUENCE [LARGE SCALE GENOMIC DNA]</scope>
    <source>
        <strain evidence="2 3">SOSP1-30</strain>
    </source>
</reference>
<evidence type="ECO:0000313" key="2">
    <source>
        <dbReference type="EMBL" id="GHO54475.1"/>
    </source>
</evidence>
<name>A0ABQ3UQ36_9CHLR</name>
<accession>A0ABQ3UQ36</accession>
<feature type="domain" description="Tc1-like transposase DDE" evidence="1">
    <location>
        <begin position="3"/>
        <end position="79"/>
    </location>
</feature>
<dbReference type="PANTHER" id="PTHR46564:SF1">
    <property type="entry name" value="TRANSPOSASE"/>
    <property type="match status" value="1"/>
</dbReference>
<dbReference type="PANTHER" id="PTHR46564">
    <property type="entry name" value="TRANSPOSASE"/>
    <property type="match status" value="1"/>
</dbReference>
<proteinExistence type="predicted"/>
<protein>
    <recommendedName>
        <fullName evidence="1">Tc1-like transposase DDE domain-containing protein</fullName>
    </recommendedName>
</protein>
<dbReference type="Pfam" id="PF13358">
    <property type="entry name" value="DDE_3"/>
    <property type="match status" value="1"/>
</dbReference>
<gene>
    <name evidence="2" type="ORF">KSB_29500</name>
</gene>